<keyword evidence="4" id="KW-1185">Reference proteome</keyword>
<reference evidence="3 4" key="1">
    <citation type="submission" date="2019-06" db="EMBL/GenBank/DDBJ databases">
        <title>Sequencing the genomes of 1000 actinobacteria strains.</title>
        <authorList>
            <person name="Klenk H.-P."/>
        </authorList>
    </citation>
    <scope>NUCLEOTIDE SEQUENCE [LARGE SCALE GENOMIC DNA]</scope>
    <source>
        <strain evidence="3 4">DSM 18935</strain>
    </source>
</reference>
<dbReference type="Pfam" id="PF01551">
    <property type="entry name" value="Peptidase_M23"/>
    <property type="match status" value="1"/>
</dbReference>
<dbReference type="InterPro" id="IPR011055">
    <property type="entry name" value="Dup_hybrid_motif"/>
</dbReference>
<evidence type="ECO:0000256" key="1">
    <source>
        <dbReference type="SAM" id="MobiDB-lite"/>
    </source>
</evidence>
<evidence type="ECO:0000259" key="2">
    <source>
        <dbReference type="Pfam" id="PF01551"/>
    </source>
</evidence>
<protein>
    <submittedName>
        <fullName evidence="3">Peptidase M23-like protein</fullName>
    </submittedName>
</protein>
<sequence>MERAAGQVEETGEDRAGSWQWPLRPRPEVAAAFDAPSSRWGPGHRGLDLVGSNGAEVRAVADGVVSHRGRVAGRPTISVTHASGLRSTYEPVTSELRTGERVERGEVIGELVEGPDHCAEATCLHLGALRGRDYLDPFPLFGSPRVILLPTAP</sequence>
<dbReference type="EMBL" id="VIUW01000003">
    <property type="protein sequence ID" value="TWD14342.1"/>
    <property type="molecule type" value="Genomic_DNA"/>
</dbReference>
<dbReference type="SUPFAM" id="SSF51261">
    <property type="entry name" value="Duplicated hybrid motif"/>
    <property type="match status" value="1"/>
</dbReference>
<accession>A0A560W9Q9</accession>
<dbReference type="AlphaFoldDB" id="A0A560W9Q9"/>
<feature type="domain" description="M23ase beta-sheet core" evidence="2">
    <location>
        <begin position="43"/>
        <end position="137"/>
    </location>
</feature>
<comment type="caution">
    <text evidence="3">The sequence shown here is derived from an EMBL/GenBank/DDBJ whole genome shotgun (WGS) entry which is preliminary data.</text>
</comment>
<evidence type="ECO:0000313" key="4">
    <source>
        <dbReference type="Proteomes" id="UP000315628"/>
    </source>
</evidence>
<dbReference type="CDD" id="cd12797">
    <property type="entry name" value="M23_peptidase"/>
    <property type="match status" value="1"/>
</dbReference>
<dbReference type="InterPro" id="IPR016047">
    <property type="entry name" value="M23ase_b-sheet_dom"/>
</dbReference>
<name>A0A560W9Q9_9MICO</name>
<feature type="region of interest" description="Disordered" evidence="1">
    <location>
        <begin position="1"/>
        <end position="23"/>
    </location>
</feature>
<evidence type="ECO:0000313" key="3">
    <source>
        <dbReference type="EMBL" id="TWD14342.1"/>
    </source>
</evidence>
<organism evidence="3 4">
    <name type="scientific">Marihabitans asiaticum</name>
    <dbReference type="NCBI Taxonomy" id="415218"/>
    <lineage>
        <taxon>Bacteria</taxon>
        <taxon>Bacillati</taxon>
        <taxon>Actinomycetota</taxon>
        <taxon>Actinomycetes</taxon>
        <taxon>Micrococcales</taxon>
        <taxon>Intrasporangiaceae</taxon>
        <taxon>Marihabitans</taxon>
    </lineage>
</organism>
<dbReference type="Gene3D" id="2.70.70.10">
    <property type="entry name" value="Glucose Permease (Domain IIA)"/>
    <property type="match status" value="1"/>
</dbReference>
<gene>
    <name evidence="3" type="ORF">FB557_1751</name>
</gene>
<dbReference type="Proteomes" id="UP000315628">
    <property type="component" value="Unassembled WGS sequence"/>
</dbReference>
<proteinExistence type="predicted"/>